<feature type="transmembrane region" description="Helical" evidence="1">
    <location>
        <begin position="96"/>
        <end position="116"/>
    </location>
</feature>
<dbReference type="STRING" id="1122206.SAMN02745753_03762"/>
<evidence type="ECO:0000313" key="5">
    <source>
        <dbReference type="Proteomes" id="UP000184517"/>
    </source>
</evidence>
<dbReference type="PANTHER" id="PTHR41542">
    <property type="entry name" value="BLL5807 PROTEIN"/>
    <property type="match status" value="1"/>
</dbReference>
<dbReference type="SMART" id="SM00978">
    <property type="entry name" value="Tim44"/>
    <property type="match status" value="1"/>
</dbReference>
<dbReference type="EMBL" id="FQVF01000020">
    <property type="protein sequence ID" value="SHG35178.1"/>
    <property type="molecule type" value="Genomic_DNA"/>
</dbReference>
<reference evidence="5" key="1">
    <citation type="submission" date="2016-11" db="EMBL/GenBank/DDBJ databases">
        <authorList>
            <person name="Varghese N."/>
            <person name="Submissions S."/>
        </authorList>
    </citation>
    <scope>NUCLEOTIDE SEQUENCE [LARGE SCALE GENOMIC DNA]</scope>
    <source>
        <strain evidence="5">DSM 16579</strain>
    </source>
</reference>
<feature type="domain" description="Tim44-like" evidence="3">
    <location>
        <begin position="157"/>
        <end position="287"/>
    </location>
</feature>
<evidence type="ECO:0000256" key="2">
    <source>
        <dbReference type="SAM" id="SignalP"/>
    </source>
</evidence>
<keyword evidence="5" id="KW-1185">Reference proteome</keyword>
<dbReference type="InterPro" id="IPR007379">
    <property type="entry name" value="Tim44-like_dom"/>
</dbReference>
<name>A0A1M5J3I4_9GAMM</name>
<dbReference type="PANTHER" id="PTHR41542:SF1">
    <property type="entry name" value="BLL5807 PROTEIN"/>
    <property type="match status" value="1"/>
</dbReference>
<dbReference type="AlphaFoldDB" id="A0A1M5J3I4"/>
<evidence type="ECO:0000259" key="3">
    <source>
        <dbReference type="SMART" id="SM00978"/>
    </source>
</evidence>
<proteinExistence type="predicted"/>
<dbReference type="Pfam" id="PF04280">
    <property type="entry name" value="Tim44"/>
    <property type="match status" value="1"/>
</dbReference>
<dbReference type="InterPro" id="IPR032710">
    <property type="entry name" value="NTF2-like_dom_sf"/>
</dbReference>
<feature type="signal peptide" evidence="2">
    <location>
        <begin position="1"/>
        <end position="23"/>
    </location>
</feature>
<protein>
    <submittedName>
        <fullName evidence="4">Predicted lipid-binding transport protein, Tim44 family</fullName>
    </submittedName>
</protein>
<feature type="transmembrane region" description="Helical" evidence="1">
    <location>
        <begin position="67"/>
        <end position="89"/>
    </location>
</feature>
<keyword evidence="1" id="KW-0472">Membrane</keyword>
<accession>A0A1M5J3I4</accession>
<keyword evidence="1" id="KW-0812">Transmembrane</keyword>
<dbReference type="SUPFAM" id="SSF54427">
    <property type="entry name" value="NTF2-like"/>
    <property type="match status" value="1"/>
</dbReference>
<dbReference type="Proteomes" id="UP000184517">
    <property type="component" value="Unassembled WGS sequence"/>
</dbReference>
<evidence type="ECO:0000313" key="4">
    <source>
        <dbReference type="EMBL" id="SHG35178.1"/>
    </source>
</evidence>
<organism evidence="4 5">
    <name type="scientific">Marinomonas polaris DSM 16579</name>
    <dbReference type="NCBI Taxonomy" id="1122206"/>
    <lineage>
        <taxon>Bacteria</taxon>
        <taxon>Pseudomonadati</taxon>
        <taxon>Pseudomonadota</taxon>
        <taxon>Gammaproteobacteria</taxon>
        <taxon>Oceanospirillales</taxon>
        <taxon>Oceanospirillaceae</taxon>
        <taxon>Marinomonas</taxon>
    </lineage>
</organism>
<dbReference type="Gene3D" id="3.10.450.240">
    <property type="match status" value="1"/>
</dbReference>
<sequence length="289" mass="30535">MKTTVFAMLMAFVLAIGAGGYSADVQAKKFGGGKSFGKSFSVSKPKSTAANTSSTTNAAAGAKKPGFLGGLGGGLLGGLLAGGIFAALLGSGAFDGISFGDILLFAVIGFLIYKFFIAPKRRAAQAQASGAGTNGMFREVPNSTRDNVQPSPMSGISGFGAQPEIKLPPGFNEQAFVAEAKNHYITLQKAWDDNNFDEILDYVSPELYNLLVAERATHGDNKPRTEVISLMAELVRGEYIGSIASISLQFSGWIKEGDQTSDTNEIWHLEKNMSDANGNWTIVGIQQDN</sequence>
<gene>
    <name evidence="4" type="ORF">SAMN02745753_03762</name>
</gene>
<dbReference type="OrthoDB" id="5298777at2"/>
<dbReference type="RefSeq" id="WP_072841198.1">
    <property type="nucleotide sequence ID" value="NZ_FQVF01000020.1"/>
</dbReference>
<keyword evidence="2" id="KW-0732">Signal</keyword>
<keyword evidence="1" id="KW-1133">Transmembrane helix</keyword>
<evidence type="ECO:0000256" key="1">
    <source>
        <dbReference type="SAM" id="Phobius"/>
    </source>
</evidence>
<feature type="chain" id="PRO_5012409344" evidence="2">
    <location>
        <begin position="24"/>
        <end position="289"/>
    </location>
</feature>